<name>A0A3D9VG66_THECX</name>
<evidence type="ECO:0000256" key="2">
    <source>
        <dbReference type="ARBA" id="ARBA00022692"/>
    </source>
</evidence>
<dbReference type="Gene3D" id="1.20.5.2700">
    <property type="match status" value="1"/>
</dbReference>
<evidence type="ECO:0000259" key="8">
    <source>
        <dbReference type="Pfam" id="PF00662"/>
    </source>
</evidence>
<feature type="transmembrane region" description="Helical" evidence="6">
    <location>
        <begin position="412"/>
        <end position="432"/>
    </location>
</feature>
<evidence type="ECO:0000256" key="4">
    <source>
        <dbReference type="ARBA" id="ARBA00023136"/>
    </source>
</evidence>
<keyword evidence="3 6" id="KW-1133">Transmembrane helix</keyword>
<dbReference type="EMBL" id="QTUC01000001">
    <property type="protein sequence ID" value="REF37144.1"/>
    <property type="molecule type" value="Genomic_DNA"/>
</dbReference>
<dbReference type="GO" id="GO:0012505">
    <property type="term" value="C:endomembrane system"/>
    <property type="evidence" value="ECO:0007669"/>
    <property type="project" value="UniProtKB-SubCell"/>
</dbReference>
<feature type="transmembrane region" description="Helical" evidence="6">
    <location>
        <begin position="111"/>
        <end position="128"/>
    </location>
</feature>
<feature type="transmembrane region" description="Helical" evidence="6">
    <location>
        <begin position="368"/>
        <end position="392"/>
    </location>
</feature>
<comment type="caution">
    <text evidence="9">The sequence shown here is derived from an EMBL/GenBank/DDBJ whole genome shotgun (WGS) entry which is preliminary data.</text>
</comment>
<dbReference type="GO" id="GO:0016020">
    <property type="term" value="C:membrane"/>
    <property type="evidence" value="ECO:0007669"/>
    <property type="project" value="UniProtKB-SubCell"/>
</dbReference>
<gene>
    <name evidence="9" type="ORF">DFJ64_2580</name>
</gene>
<feature type="transmembrane region" description="Helical" evidence="6">
    <location>
        <begin position="484"/>
        <end position="502"/>
    </location>
</feature>
<evidence type="ECO:0000313" key="9">
    <source>
        <dbReference type="EMBL" id="REF37144.1"/>
    </source>
</evidence>
<evidence type="ECO:0000256" key="1">
    <source>
        <dbReference type="ARBA" id="ARBA00004127"/>
    </source>
</evidence>
<feature type="transmembrane region" description="Helical" evidence="6">
    <location>
        <begin position="271"/>
        <end position="295"/>
    </location>
</feature>
<keyword evidence="2 5" id="KW-0812">Transmembrane</keyword>
<dbReference type="InterPro" id="IPR001516">
    <property type="entry name" value="Proton_antipo_N"/>
</dbReference>
<keyword evidence="4 6" id="KW-0472">Membrane</keyword>
<feature type="domain" description="NADH-Ubiquinone oxidoreductase (complex I) chain 5 N-terminal" evidence="8">
    <location>
        <begin position="67"/>
        <end position="114"/>
    </location>
</feature>
<feature type="domain" description="NADH:quinone oxidoreductase/Mrp antiporter transmembrane" evidence="7">
    <location>
        <begin position="131"/>
        <end position="403"/>
    </location>
</feature>
<feature type="transmembrane region" description="Helical" evidence="6">
    <location>
        <begin position="627"/>
        <end position="646"/>
    </location>
</feature>
<dbReference type="Pfam" id="PF00662">
    <property type="entry name" value="Proton_antipo_N"/>
    <property type="match status" value="1"/>
</dbReference>
<evidence type="ECO:0000256" key="5">
    <source>
        <dbReference type="RuleBase" id="RU000320"/>
    </source>
</evidence>
<protein>
    <submittedName>
        <fullName evidence="9">NADH dehydrogenase subunit L</fullName>
    </submittedName>
</protein>
<dbReference type="PANTHER" id="PTHR42829:SF2">
    <property type="entry name" value="NADH-UBIQUINONE OXIDOREDUCTASE CHAIN 5"/>
    <property type="match status" value="1"/>
</dbReference>
<dbReference type="InterPro" id="IPR001750">
    <property type="entry name" value="ND/Mrp_TM"/>
</dbReference>
<dbReference type="PANTHER" id="PTHR42829">
    <property type="entry name" value="NADH-UBIQUINONE OXIDOREDUCTASE CHAIN 5"/>
    <property type="match status" value="1"/>
</dbReference>
<organism evidence="9 10">
    <name type="scientific">Thermasporomyces composti</name>
    <dbReference type="NCBI Taxonomy" id="696763"/>
    <lineage>
        <taxon>Bacteria</taxon>
        <taxon>Bacillati</taxon>
        <taxon>Actinomycetota</taxon>
        <taxon>Actinomycetes</taxon>
        <taxon>Propionibacteriales</taxon>
        <taxon>Nocardioidaceae</taxon>
        <taxon>Thermasporomyces</taxon>
    </lineage>
</organism>
<dbReference type="InterPro" id="IPR003945">
    <property type="entry name" value="NU5C-like"/>
</dbReference>
<dbReference type="GO" id="GO:0003954">
    <property type="term" value="F:NADH dehydrogenase activity"/>
    <property type="evidence" value="ECO:0007669"/>
    <property type="project" value="TreeGrafter"/>
</dbReference>
<keyword evidence="10" id="KW-1185">Reference proteome</keyword>
<feature type="transmembrane region" description="Helical" evidence="6">
    <location>
        <begin position="164"/>
        <end position="185"/>
    </location>
</feature>
<accession>A0A3D9VG66</accession>
<dbReference type="RefSeq" id="WP_115850654.1">
    <property type="nucleotide sequence ID" value="NZ_QTUC01000001.1"/>
</dbReference>
<feature type="transmembrane region" description="Helical" evidence="6">
    <location>
        <begin position="83"/>
        <end position="104"/>
    </location>
</feature>
<dbReference type="GO" id="GO:0015990">
    <property type="term" value="P:electron transport coupled proton transport"/>
    <property type="evidence" value="ECO:0007669"/>
    <property type="project" value="TreeGrafter"/>
</dbReference>
<dbReference type="InterPro" id="IPR018393">
    <property type="entry name" value="NADHpl_OxRdtase_5_subgr"/>
</dbReference>
<dbReference type="GO" id="GO:0008137">
    <property type="term" value="F:NADH dehydrogenase (ubiquinone) activity"/>
    <property type="evidence" value="ECO:0007669"/>
    <property type="project" value="InterPro"/>
</dbReference>
<dbReference type="GO" id="GO:0042773">
    <property type="term" value="P:ATP synthesis coupled electron transport"/>
    <property type="evidence" value="ECO:0007669"/>
    <property type="project" value="InterPro"/>
</dbReference>
<dbReference type="OrthoDB" id="9811798at2"/>
<evidence type="ECO:0000313" key="10">
    <source>
        <dbReference type="Proteomes" id="UP000256485"/>
    </source>
</evidence>
<dbReference type="Pfam" id="PF00361">
    <property type="entry name" value="Proton_antipo_M"/>
    <property type="match status" value="1"/>
</dbReference>
<evidence type="ECO:0000259" key="7">
    <source>
        <dbReference type="Pfam" id="PF00361"/>
    </source>
</evidence>
<dbReference type="NCBIfam" id="TIGR01974">
    <property type="entry name" value="NDH_I_L"/>
    <property type="match status" value="1"/>
</dbReference>
<dbReference type="PRINTS" id="PR01434">
    <property type="entry name" value="NADHDHGNASE5"/>
</dbReference>
<dbReference type="AlphaFoldDB" id="A0A3D9VG66"/>
<dbReference type="PRINTS" id="PR01435">
    <property type="entry name" value="NPOXDRDTASE5"/>
</dbReference>
<feature type="transmembrane region" description="Helical" evidence="6">
    <location>
        <begin position="30"/>
        <end position="53"/>
    </location>
</feature>
<sequence>MSGLLLGVVASFIAAALALALGQRGRRLVATVGVAGAGLATLGSCVVVAQNLLGTLGTQTLTLAQVPTGGLAFHLAFRADGLSAMVSLLVASVALAVQVYSVTYMRAAPRYPSYVALVSLFTSAMLLVVAADDLFVLLVGWEVMGLCSYLLISHHWELAAARDAAVKAFLVTRLGDIGFLFGIFVLGTAADSFRISEIQHVAGDLTTGAATLATLLLLCGVVGKSAQFPLHVWLPDAMAGPTPVSALIHAATMVAAGVFVVARLLDVFQAAPVTLVVLALVAAVTMVGSALAAFAEDDVKRILAWSTVSQLAVMFAGLAAGGYTAAVLLLVVHGAFKALLFLSSGTLTNVAGGNDLAAMGGLRSRLPVTFVTMTVGLAALAALPPLAGFFAKDAVLGAVQEVALHGGALPRGAAWLLLLAGLVTVVLTAAYCTRLWLRVFFGPAPTNERVPTSEHGPTGQDALSTAGGAHDVEASAEVSALMRWPVVGLAVPSVLLGLVALAPMTWSGWLGGGPADADDRSLLHVSTTLVSTLLVVGSIAAVVWFWREHGQRDPAELLGRARPLIRSGFRLDDLIGVLVVRPVWTLSRAAIAGDRDVVDVYVSGAGRLARLLGGALRLAQTGNVQTYLSLLLAGVVVLAVAAWGAIT</sequence>
<evidence type="ECO:0000256" key="6">
    <source>
        <dbReference type="SAM" id="Phobius"/>
    </source>
</evidence>
<reference evidence="9 10" key="1">
    <citation type="submission" date="2018-08" db="EMBL/GenBank/DDBJ databases">
        <title>Sequencing the genomes of 1000 actinobacteria strains.</title>
        <authorList>
            <person name="Klenk H.-P."/>
        </authorList>
    </citation>
    <scope>NUCLEOTIDE SEQUENCE [LARGE SCALE GENOMIC DNA]</scope>
    <source>
        <strain evidence="9 10">DSM 22891</strain>
    </source>
</reference>
<evidence type="ECO:0000256" key="3">
    <source>
        <dbReference type="ARBA" id="ARBA00022989"/>
    </source>
</evidence>
<comment type="subcellular location">
    <subcellularLocation>
        <location evidence="1">Endomembrane system</location>
        <topology evidence="1">Multi-pass membrane protein</topology>
    </subcellularLocation>
    <subcellularLocation>
        <location evidence="5">Membrane</location>
        <topology evidence="5">Multi-pass membrane protein</topology>
    </subcellularLocation>
</comment>
<feature type="transmembrane region" description="Helical" evidence="6">
    <location>
        <begin position="522"/>
        <end position="546"/>
    </location>
</feature>
<feature type="transmembrane region" description="Helical" evidence="6">
    <location>
        <begin position="244"/>
        <end position="265"/>
    </location>
</feature>
<feature type="transmembrane region" description="Helical" evidence="6">
    <location>
        <begin position="134"/>
        <end position="152"/>
    </location>
</feature>
<proteinExistence type="predicted"/>
<dbReference type="Proteomes" id="UP000256485">
    <property type="component" value="Unassembled WGS sequence"/>
</dbReference>